<dbReference type="Gene3D" id="3.40.50.300">
    <property type="entry name" value="P-loop containing nucleotide triphosphate hydrolases"/>
    <property type="match status" value="1"/>
</dbReference>
<name>A0A5C5B8L4_9MICO</name>
<dbReference type="OrthoDB" id="9802264at2"/>
<dbReference type="EMBL" id="VENP01000051">
    <property type="protein sequence ID" value="TNU73323.1"/>
    <property type="molecule type" value="Genomic_DNA"/>
</dbReference>
<evidence type="ECO:0000313" key="2">
    <source>
        <dbReference type="EMBL" id="TNU73323.1"/>
    </source>
</evidence>
<keyword evidence="2" id="KW-0547">Nucleotide-binding</keyword>
<dbReference type="GO" id="GO:0022857">
    <property type="term" value="F:transmembrane transporter activity"/>
    <property type="evidence" value="ECO:0007669"/>
    <property type="project" value="TreeGrafter"/>
</dbReference>
<dbReference type="RefSeq" id="WP_139987379.1">
    <property type="nucleotide sequence ID" value="NZ_VENP01000051.1"/>
</dbReference>
<organism evidence="2 3">
    <name type="scientific">Miniimonas arenae</name>
    <dbReference type="NCBI Taxonomy" id="676201"/>
    <lineage>
        <taxon>Bacteria</taxon>
        <taxon>Bacillati</taxon>
        <taxon>Actinomycetota</taxon>
        <taxon>Actinomycetes</taxon>
        <taxon>Micrococcales</taxon>
        <taxon>Beutenbergiaceae</taxon>
        <taxon>Miniimonas</taxon>
    </lineage>
</organism>
<feature type="domain" description="ABC transporter" evidence="1">
    <location>
        <begin position="3"/>
        <end position="31"/>
    </location>
</feature>
<keyword evidence="2" id="KW-0067">ATP-binding</keyword>
<dbReference type="InterPro" id="IPR003439">
    <property type="entry name" value="ABC_transporter-like_ATP-bd"/>
</dbReference>
<reference evidence="2 3" key="1">
    <citation type="submission" date="2019-06" db="EMBL/GenBank/DDBJ databases">
        <title>Draft genome sequence of Miniimonas arenae KCTC 19750T isolated from sea sand.</title>
        <authorList>
            <person name="Park S.-J."/>
        </authorList>
    </citation>
    <scope>NUCLEOTIDE SEQUENCE [LARGE SCALE GENOMIC DNA]</scope>
    <source>
        <strain evidence="2 3">KCTC 19750</strain>
    </source>
</reference>
<comment type="caution">
    <text evidence="2">The sequence shown here is derived from an EMBL/GenBank/DDBJ whole genome shotgun (WGS) entry which is preliminary data.</text>
</comment>
<evidence type="ECO:0000313" key="3">
    <source>
        <dbReference type="Proteomes" id="UP000313849"/>
    </source>
</evidence>
<protein>
    <submittedName>
        <fullName evidence="2">ATP-binding cassette domain-containing protein</fullName>
    </submittedName>
</protein>
<dbReference type="AlphaFoldDB" id="A0A5C5B8L4"/>
<dbReference type="GO" id="GO:0016887">
    <property type="term" value="F:ATP hydrolysis activity"/>
    <property type="evidence" value="ECO:0007669"/>
    <property type="project" value="InterPro"/>
</dbReference>
<dbReference type="GO" id="GO:0005886">
    <property type="term" value="C:plasma membrane"/>
    <property type="evidence" value="ECO:0007669"/>
    <property type="project" value="TreeGrafter"/>
</dbReference>
<dbReference type="PANTHER" id="PTHR24220">
    <property type="entry name" value="IMPORT ATP-BINDING PROTEIN"/>
    <property type="match status" value="1"/>
</dbReference>
<dbReference type="GO" id="GO:0005524">
    <property type="term" value="F:ATP binding"/>
    <property type="evidence" value="ECO:0007669"/>
    <property type="project" value="UniProtKB-KW"/>
</dbReference>
<dbReference type="Proteomes" id="UP000313849">
    <property type="component" value="Unassembled WGS sequence"/>
</dbReference>
<sequence length="89" mass="9312">ARDLSGGEVQRTALARALVNSPQIVLADEPTGALDADLRDASADLLFDECRRRGAALLVVTHDPSVAARAARVLHLDGGHLTDATSART</sequence>
<dbReference type="SUPFAM" id="SSF52540">
    <property type="entry name" value="P-loop containing nucleoside triphosphate hydrolases"/>
    <property type="match status" value="1"/>
</dbReference>
<feature type="non-terminal residue" evidence="2">
    <location>
        <position position="1"/>
    </location>
</feature>
<proteinExistence type="predicted"/>
<accession>A0A5C5B8L4</accession>
<dbReference type="Pfam" id="PF00005">
    <property type="entry name" value="ABC_tran"/>
    <property type="match status" value="1"/>
</dbReference>
<dbReference type="InterPro" id="IPR015854">
    <property type="entry name" value="ABC_transpr_LolD-like"/>
</dbReference>
<gene>
    <name evidence="2" type="ORF">FH969_11860</name>
</gene>
<dbReference type="PANTHER" id="PTHR24220:SF611">
    <property type="entry name" value="ATP-BINDING COMPONENT OF ABC TRANSPORTER-RELATED"/>
    <property type="match status" value="1"/>
</dbReference>
<evidence type="ECO:0000259" key="1">
    <source>
        <dbReference type="Pfam" id="PF00005"/>
    </source>
</evidence>
<dbReference type="InterPro" id="IPR027417">
    <property type="entry name" value="P-loop_NTPase"/>
</dbReference>
<keyword evidence="3" id="KW-1185">Reference proteome</keyword>